<dbReference type="OrthoDB" id="9803988at2"/>
<dbReference type="CDD" id="cd08497">
    <property type="entry name" value="MbnE-like"/>
    <property type="match status" value="1"/>
</dbReference>
<proteinExistence type="inferred from homology"/>
<evidence type="ECO:0000256" key="4">
    <source>
        <dbReference type="SAM" id="SignalP"/>
    </source>
</evidence>
<dbReference type="PANTHER" id="PTHR30290:SF64">
    <property type="entry name" value="ABC TRANSPORTER PERIPLASMIC BINDING PROTEIN"/>
    <property type="match status" value="1"/>
</dbReference>
<dbReference type="InterPro" id="IPR030678">
    <property type="entry name" value="Peptide/Ni-bd"/>
</dbReference>
<evidence type="ECO:0000256" key="2">
    <source>
        <dbReference type="ARBA" id="ARBA00005695"/>
    </source>
</evidence>
<gene>
    <name evidence="6" type="ORF">SAMN04488526_0052</name>
</gene>
<dbReference type="InterPro" id="IPR000914">
    <property type="entry name" value="SBP_5_dom"/>
</dbReference>
<dbReference type="GO" id="GO:0042884">
    <property type="term" value="P:microcin transport"/>
    <property type="evidence" value="ECO:0007669"/>
    <property type="project" value="TreeGrafter"/>
</dbReference>
<dbReference type="SUPFAM" id="SSF53850">
    <property type="entry name" value="Periplasmic binding protein-like II"/>
    <property type="match status" value="1"/>
</dbReference>
<dbReference type="GO" id="GO:0043190">
    <property type="term" value="C:ATP-binding cassette (ABC) transporter complex"/>
    <property type="evidence" value="ECO:0007669"/>
    <property type="project" value="InterPro"/>
</dbReference>
<feature type="signal peptide" evidence="4">
    <location>
        <begin position="1"/>
        <end position="18"/>
    </location>
</feature>
<dbReference type="GO" id="GO:0030288">
    <property type="term" value="C:outer membrane-bounded periplasmic space"/>
    <property type="evidence" value="ECO:0007669"/>
    <property type="project" value="TreeGrafter"/>
</dbReference>
<evidence type="ECO:0000256" key="1">
    <source>
        <dbReference type="ARBA" id="ARBA00004418"/>
    </source>
</evidence>
<dbReference type="Pfam" id="PF00496">
    <property type="entry name" value="SBP_bac_5"/>
    <property type="match status" value="1"/>
</dbReference>
<dbReference type="RefSeq" id="WP_092758674.1">
    <property type="nucleotide sequence ID" value="NZ_FNZQ01000001.1"/>
</dbReference>
<evidence type="ECO:0000313" key="7">
    <source>
        <dbReference type="Proteomes" id="UP000199283"/>
    </source>
</evidence>
<evidence type="ECO:0000259" key="5">
    <source>
        <dbReference type="Pfam" id="PF00496"/>
    </source>
</evidence>
<dbReference type="Proteomes" id="UP000199283">
    <property type="component" value="Unassembled WGS sequence"/>
</dbReference>
<feature type="chain" id="PRO_5011634084" evidence="4">
    <location>
        <begin position="19"/>
        <end position="611"/>
    </location>
</feature>
<dbReference type="Gene3D" id="3.10.105.10">
    <property type="entry name" value="Dipeptide-binding Protein, Domain 3"/>
    <property type="match status" value="1"/>
</dbReference>
<sequence length="611" mass="68086">MIRRLALVAVTAALPAFAQDATPDHGISTFPGGVLKYQPGFTNLDYVNPDAPKGGEISVWAFGSFDSMNPYTPKGRAAGLSSAAYESLLSGTSDEIGSAYCLICTSMDYPADRSEVTFTLREDVTFSSGVPLTAEDIVFSYETFRDKGLPSFRAVLSTQVETAEVIDPQTVRFVFKDGVPTRDLPATVGGLPIFSKADFDARGIDFEDSTLEPLVGSGAYILDNMDIGRSITYRRRDDYWGEDHPLNVGRNNFDRIRIEYYADYDAAFQGFKGGNYTFRNEASSKTWATGYDFPAVQNGTVIKAELPDGTISTSQSFIFNLRRETFQDPRVREAIGLMYNFEWSNETLFYGIYDRITSFWENTDLRAEGPPSEEELAILTPLVEKGLLDAAILTEDAVLPPVSGTRQLDRGNLRRASALLEEAGWIVGADGIRRKDGKTLSVEFLNDSQTFDRVINPFVDNLLRLGVDARMTRVDNAQMTQRERSYDFDVITHQMPMSYVPGSNLRQYFGSEGVDDVFNLMGLQDPGIDALISVVEAAADQEALETAISALDRGLRAQKFWIPQWFKPVHTVAYYDYLRYPEPLPPFALGNLDFWWADQDAYDRLKAAGAF</sequence>
<reference evidence="6 7" key="1">
    <citation type="submission" date="2016-10" db="EMBL/GenBank/DDBJ databases">
        <authorList>
            <person name="de Groot N.N."/>
        </authorList>
    </citation>
    <scope>NUCLEOTIDE SEQUENCE [LARGE SCALE GENOMIC DNA]</scope>
    <source>
        <strain evidence="6 7">DSM 14858</strain>
    </source>
</reference>
<accession>A0A1H7FA47</accession>
<feature type="domain" description="Solute-binding protein family 5" evidence="5">
    <location>
        <begin position="105"/>
        <end position="512"/>
    </location>
</feature>
<organism evidence="6 7">
    <name type="scientific">Jannaschia helgolandensis</name>
    <dbReference type="NCBI Taxonomy" id="188906"/>
    <lineage>
        <taxon>Bacteria</taxon>
        <taxon>Pseudomonadati</taxon>
        <taxon>Pseudomonadota</taxon>
        <taxon>Alphaproteobacteria</taxon>
        <taxon>Rhodobacterales</taxon>
        <taxon>Roseobacteraceae</taxon>
        <taxon>Jannaschia</taxon>
    </lineage>
</organism>
<dbReference type="AlphaFoldDB" id="A0A1H7FA47"/>
<keyword evidence="7" id="KW-1185">Reference proteome</keyword>
<evidence type="ECO:0000313" key="6">
    <source>
        <dbReference type="EMBL" id="SEK23033.1"/>
    </source>
</evidence>
<dbReference type="PANTHER" id="PTHR30290">
    <property type="entry name" value="PERIPLASMIC BINDING COMPONENT OF ABC TRANSPORTER"/>
    <property type="match status" value="1"/>
</dbReference>
<dbReference type="GO" id="GO:1904680">
    <property type="term" value="F:peptide transmembrane transporter activity"/>
    <property type="evidence" value="ECO:0007669"/>
    <property type="project" value="TreeGrafter"/>
</dbReference>
<dbReference type="STRING" id="188906.SAMN04488526_0052"/>
<dbReference type="PIRSF" id="PIRSF002741">
    <property type="entry name" value="MppA"/>
    <property type="match status" value="1"/>
</dbReference>
<dbReference type="InterPro" id="IPR039424">
    <property type="entry name" value="SBP_5"/>
</dbReference>
<comment type="similarity">
    <text evidence="2">Belongs to the bacterial solute-binding protein 5 family.</text>
</comment>
<evidence type="ECO:0000256" key="3">
    <source>
        <dbReference type="ARBA" id="ARBA00022729"/>
    </source>
</evidence>
<protein>
    <submittedName>
        <fullName evidence="6">Microcin C transport system substrate-binding protein</fullName>
    </submittedName>
</protein>
<dbReference type="GO" id="GO:0015833">
    <property type="term" value="P:peptide transport"/>
    <property type="evidence" value="ECO:0007669"/>
    <property type="project" value="TreeGrafter"/>
</dbReference>
<name>A0A1H7FA47_9RHOB</name>
<dbReference type="Gene3D" id="3.40.190.10">
    <property type="entry name" value="Periplasmic binding protein-like II"/>
    <property type="match status" value="1"/>
</dbReference>
<dbReference type="EMBL" id="FNZQ01000001">
    <property type="protein sequence ID" value="SEK23033.1"/>
    <property type="molecule type" value="Genomic_DNA"/>
</dbReference>
<keyword evidence="3 4" id="KW-0732">Signal</keyword>
<comment type="subcellular location">
    <subcellularLocation>
        <location evidence="1">Periplasm</location>
    </subcellularLocation>
</comment>